<reference evidence="6" key="1">
    <citation type="journal article" date="2013" name="Int. J. Syst. Evol. Microbiol.">
        <title>Aestuariibaculum suncheonense gen. nov., sp. nov., a marine bacterium of the family Flavobacteriaceae isolated from a tidal flat and emended descriptions of the genera Gaetbulibacter and Tamlana.</title>
        <authorList>
            <person name="Jeong S.H."/>
            <person name="Park M.S."/>
            <person name="Jin H.M."/>
            <person name="Lee K."/>
            <person name="Park W."/>
            <person name="Jeon C.O."/>
        </authorList>
    </citation>
    <scope>NUCLEOTIDE SEQUENCE</scope>
    <source>
        <strain evidence="6">SC17</strain>
    </source>
</reference>
<gene>
    <name evidence="6" type="ORF">ICJ84_03620</name>
</gene>
<dbReference type="GO" id="GO:0017004">
    <property type="term" value="P:cytochrome complex assembly"/>
    <property type="evidence" value="ECO:0007669"/>
    <property type="project" value="UniProtKB-KW"/>
</dbReference>
<keyword evidence="3" id="KW-1015">Disulfide bond</keyword>
<evidence type="ECO:0000256" key="4">
    <source>
        <dbReference type="ARBA" id="ARBA00023284"/>
    </source>
</evidence>
<evidence type="ECO:0000259" key="5">
    <source>
        <dbReference type="PROSITE" id="PS51352"/>
    </source>
</evidence>
<reference evidence="6" key="2">
    <citation type="submission" date="2020-09" db="EMBL/GenBank/DDBJ databases">
        <authorList>
            <person name="Wu Z."/>
        </authorList>
    </citation>
    <scope>NUCLEOTIDE SEQUENCE</scope>
    <source>
        <strain evidence="6">SC17</strain>
    </source>
</reference>
<dbReference type="InterPro" id="IPR013740">
    <property type="entry name" value="Redoxin"/>
</dbReference>
<keyword evidence="7" id="KW-1185">Reference proteome</keyword>
<accession>A0A8J6Q6A3</accession>
<dbReference type="InterPro" id="IPR050553">
    <property type="entry name" value="Thioredoxin_ResA/DsbE_sf"/>
</dbReference>
<dbReference type="PROSITE" id="PS51352">
    <property type="entry name" value="THIOREDOXIN_2"/>
    <property type="match status" value="1"/>
</dbReference>
<evidence type="ECO:0000256" key="3">
    <source>
        <dbReference type="ARBA" id="ARBA00023157"/>
    </source>
</evidence>
<dbReference type="GO" id="GO:0016491">
    <property type="term" value="F:oxidoreductase activity"/>
    <property type="evidence" value="ECO:0007669"/>
    <property type="project" value="InterPro"/>
</dbReference>
<evidence type="ECO:0000313" key="7">
    <source>
        <dbReference type="Proteomes" id="UP000602057"/>
    </source>
</evidence>
<evidence type="ECO:0000256" key="2">
    <source>
        <dbReference type="ARBA" id="ARBA00022748"/>
    </source>
</evidence>
<dbReference type="Proteomes" id="UP000602057">
    <property type="component" value="Unassembled WGS sequence"/>
</dbReference>
<dbReference type="InterPro" id="IPR013766">
    <property type="entry name" value="Thioredoxin_domain"/>
</dbReference>
<dbReference type="GO" id="GO:0030313">
    <property type="term" value="C:cell envelope"/>
    <property type="evidence" value="ECO:0007669"/>
    <property type="project" value="UniProtKB-SubCell"/>
</dbReference>
<dbReference type="InterPro" id="IPR036249">
    <property type="entry name" value="Thioredoxin-like_sf"/>
</dbReference>
<proteinExistence type="predicted"/>
<dbReference type="EMBL" id="JACVXC010000001">
    <property type="protein sequence ID" value="MBD0834520.1"/>
    <property type="molecule type" value="Genomic_DNA"/>
</dbReference>
<keyword evidence="2" id="KW-0201">Cytochrome c-type biogenesis</keyword>
<dbReference type="Pfam" id="PF08534">
    <property type="entry name" value="Redoxin"/>
    <property type="match status" value="1"/>
</dbReference>
<comment type="subcellular location">
    <subcellularLocation>
        <location evidence="1">Cell envelope</location>
    </subcellularLocation>
</comment>
<name>A0A8J6Q6A3_9FLAO</name>
<evidence type="ECO:0000256" key="1">
    <source>
        <dbReference type="ARBA" id="ARBA00004196"/>
    </source>
</evidence>
<keyword evidence="4" id="KW-0676">Redox-active center</keyword>
<dbReference type="Gene3D" id="3.40.30.10">
    <property type="entry name" value="Glutaredoxin"/>
    <property type="match status" value="1"/>
</dbReference>
<dbReference type="AlphaFoldDB" id="A0A8J6Q6A3"/>
<dbReference type="PANTHER" id="PTHR42852">
    <property type="entry name" value="THIOL:DISULFIDE INTERCHANGE PROTEIN DSBE"/>
    <property type="match status" value="1"/>
</dbReference>
<organism evidence="6 7">
    <name type="scientific">Aestuariibaculum suncheonense</name>
    <dbReference type="NCBI Taxonomy" id="1028745"/>
    <lineage>
        <taxon>Bacteria</taxon>
        <taxon>Pseudomonadati</taxon>
        <taxon>Bacteroidota</taxon>
        <taxon>Flavobacteriia</taxon>
        <taxon>Flavobacteriales</taxon>
        <taxon>Flavobacteriaceae</taxon>
    </lineage>
</organism>
<sequence>MFTYKEFFPFIEGEGTKMVENFKRSINTKDKTFNELLKLAVQADYETELYFFFRLPRIAHPEKDNRPEIYTNLYAEGIKYNNPNILKLDNGLMWMSSYFSYYRHRSDASFSKLDIIDNEIKHISDDRIKEVYILETLKSLRLKPEEYKKVIPPLYQYLTSEKSKNYTLEYEKQMHKESGQAGYEFTYEDINGNPVSFSDFRGKYVYIDIWATWCGPCKAQIPYLKELEHAYKGKDIVFMSISVDKLKDKQKWKDFVKTEALGGVQLMADKAFGSGITQNYEINAIPRFLLFDREGKIISTDAMRPSNPLLKEQFDELLKTNKE</sequence>
<dbReference type="SUPFAM" id="SSF52833">
    <property type="entry name" value="Thioredoxin-like"/>
    <property type="match status" value="1"/>
</dbReference>
<feature type="domain" description="Thioredoxin" evidence="5">
    <location>
        <begin position="176"/>
        <end position="323"/>
    </location>
</feature>
<protein>
    <submittedName>
        <fullName evidence="6">TlpA family protein disulfide reductase</fullName>
    </submittedName>
</protein>
<dbReference type="CDD" id="cd02966">
    <property type="entry name" value="TlpA_like_family"/>
    <property type="match status" value="1"/>
</dbReference>
<evidence type="ECO:0000313" key="6">
    <source>
        <dbReference type="EMBL" id="MBD0834520.1"/>
    </source>
</evidence>
<comment type="caution">
    <text evidence="6">The sequence shown here is derived from an EMBL/GenBank/DDBJ whole genome shotgun (WGS) entry which is preliminary data.</text>
</comment>
<dbReference type="PANTHER" id="PTHR42852:SF6">
    <property type="entry name" value="THIOL:DISULFIDE INTERCHANGE PROTEIN DSBE"/>
    <property type="match status" value="1"/>
</dbReference>